<feature type="non-terminal residue" evidence="1">
    <location>
        <position position="1"/>
    </location>
</feature>
<evidence type="ECO:0000313" key="1">
    <source>
        <dbReference type="EMBL" id="GJU05899.1"/>
    </source>
</evidence>
<protein>
    <submittedName>
        <fullName evidence="1">Uncharacterized protein</fullName>
    </submittedName>
</protein>
<reference evidence="1" key="1">
    <citation type="journal article" date="2022" name="Int. J. Mol. Sci.">
        <title>Draft Genome of Tanacetum Coccineum: Genomic Comparison of Closely Related Tanacetum-Family Plants.</title>
        <authorList>
            <person name="Yamashiro T."/>
            <person name="Shiraishi A."/>
            <person name="Nakayama K."/>
            <person name="Satake H."/>
        </authorList>
    </citation>
    <scope>NUCLEOTIDE SEQUENCE</scope>
</reference>
<name>A0ABQ5J0G1_9ASTR</name>
<gene>
    <name evidence="1" type="ORF">Tco_1122329</name>
</gene>
<organism evidence="1 2">
    <name type="scientific">Tanacetum coccineum</name>
    <dbReference type="NCBI Taxonomy" id="301880"/>
    <lineage>
        <taxon>Eukaryota</taxon>
        <taxon>Viridiplantae</taxon>
        <taxon>Streptophyta</taxon>
        <taxon>Embryophyta</taxon>
        <taxon>Tracheophyta</taxon>
        <taxon>Spermatophyta</taxon>
        <taxon>Magnoliopsida</taxon>
        <taxon>eudicotyledons</taxon>
        <taxon>Gunneridae</taxon>
        <taxon>Pentapetalae</taxon>
        <taxon>asterids</taxon>
        <taxon>campanulids</taxon>
        <taxon>Asterales</taxon>
        <taxon>Asteraceae</taxon>
        <taxon>Asteroideae</taxon>
        <taxon>Anthemideae</taxon>
        <taxon>Anthemidinae</taxon>
        <taxon>Tanacetum</taxon>
    </lineage>
</organism>
<proteinExistence type="predicted"/>
<keyword evidence="2" id="KW-1185">Reference proteome</keyword>
<reference evidence="1" key="2">
    <citation type="submission" date="2022-01" db="EMBL/GenBank/DDBJ databases">
        <authorList>
            <person name="Yamashiro T."/>
            <person name="Shiraishi A."/>
            <person name="Satake H."/>
            <person name="Nakayama K."/>
        </authorList>
    </citation>
    <scope>NUCLEOTIDE SEQUENCE</scope>
</reference>
<accession>A0ABQ5J0G1</accession>
<sequence>LGDEGLRSEGTKRIKIFIKAEKDLELRKRSIKCVEAKCGALHKEVRRSLYHGERELNAEVKYDALLRKCGALQPAVTQNHKDEH</sequence>
<dbReference type="EMBL" id="BQNB010021388">
    <property type="protein sequence ID" value="GJU05899.1"/>
    <property type="molecule type" value="Genomic_DNA"/>
</dbReference>
<comment type="caution">
    <text evidence="1">The sequence shown here is derived from an EMBL/GenBank/DDBJ whole genome shotgun (WGS) entry which is preliminary data.</text>
</comment>
<dbReference type="Proteomes" id="UP001151760">
    <property type="component" value="Unassembled WGS sequence"/>
</dbReference>
<evidence type="ECO:0000313" key="2">
    <source>
        <dbReference type="Proteomes" id="UP001151760"/>
    </source>
</evidence>